<feature type="region of interest" description="Disordered" evidence="1">
    <location>
        <begin position="489"/>
        <end position="521"/>
    </location>
</feature>
<feature type="compositionally biased region" description="Basic and acidic residues" evidence="1">
    <location>
        <begin position="399"/>
        <end position="410"/>
    </location>
</feature>
<proteinExistence type="predicted"/>
<dbReference type="Proteomes" id="UP000221165">
    <property type="component" value="Unassembled WGS sequence"/>
</dbReference>
<reference evidence="3 4" key="1">
    <citation type="journal article" date="2017" name="Int. J. Parasitol.">
        <title>The genome of the protozoan parasite Cystoisospora suis and a reverse vaccinology approach to identify vaccine candidates.</title>
        <authorList>
            <person name="Palmieri N."/>
            <person name="Shrestha A."/>
            <person name="Ruttkowski B."/>
            <person name="Beck T."/>
            <person name="Vogl C."/>
            <person name="Tomley F."/>
            <person name="Blake D.P."/>
            <person name="Joachim A."/>
        </authorList>
    </citation>
    <scope>NUCLEOTIDE SEQUENCE [LARGE SCALE GENOMIC DNA]</scope>
    <source>
        <strain evidence="3 4">Wien I</strain>
    </source>
</reference>
<keyword evidence="4" id="KW-1185">Reference proteome</keyword>
<name>A0A2C6L9B7_9APIC</name>
<evidence type="ECO:0000313" key="3">
    <source>
        <dbReference type="EMBL" id="PHJ23774.1"/>
    </source>
</evidence>
<accession>A0A2C6L9B7</accession>
<dbReference type="VEuPathDB" id="ToxoDB:CSUI_002372"/>
<feature type="region of interest" description="Disordered" evidence="1">
    <location>
        <begin position="391"/>
        <end position="421"/>
    </location>
</feature>
<organism evidence="3 4">
    <name type="scientific">Cystoisospora suis</name>
    <dbReference type="NCBI Taxonomy" id="483139"/>
    <lineage>
        <taxon>Eukaryota</taxon>
        <taxon>Sar</taxon>
        <taxon>Alveolata</taxon>
        <taxon>Apicomplexa</taxon>
        <taxon>Conoidasida</taxon>
        <taxon>Coccidia</taxon>
        <taxon>Eucoccidiorida</taxon>
        <taxon>Eimeriorina</taxon>
        <taxon>Sarcocystidae</taxon>
        <taxon>Cystoisospora</taxon>
    </lineage>
</organism>
<feature type="compositionally biased region" description="Polar residues" evidence="1">
    <location>
        <begin position="708"/>
        <end position="720"/>
    </location>
</feature>
<feature type="region of interest" description="Disordered" evidence="1">
    <location>
        <begin position="704"/>
        <end position="812"/>
    </location>
</feature>
<evidence type="ECO:0000259" key="2">
    <source>
        <dbReference type="Pfam" id="PF03399"/>
    </source>
</evidence>
<feature type="compositionally biased region" description="Basic and acidic residues" evidence="1">
    <location>
        <begin position="280"/>
        <end position="300"/>
    </location>
</feature>
<feature type="compositionally biased region" description="Low complexity" evidence="1">
    <location>
        <begin position="78"/>
        <end position="93"/>
    </location>
</feature>
<feature type="region of interest" description="Disordered" evidence="1">
    <location>
        <begin position="239"/>
        <end position="300"/>
    </location>
</feature>
<feature type="domain" description="SAC3/GANP/THP3 conserved" evidence="2">
    <location>
        <begin position="309"/>
        <end position="353"/>
    </location>
</feature>
<evidence type="ECO:0000256" key="1">
    <source>
        <dbReference type="SAM" id="MobiDB-lite"/>
    </source>
</evidence>
<dbReference type="EMBL" id="MIGC01001012">
    <property type="protein sequence ID" value="PHJ23774.1"/>
    <property type="molecule type" value="Genomic_DNA"/>
</dbReference>
<sequence>MMSKLTPSGCRGSTSTHEGQSAAPCFRRPYCCSVPASPSVDFCSEIERRARLSTRRIHPLEQGPELCLVTQFVRTTGYDTSSQSTSSTANTRSISPVYPDDEKHSSHCISRKPLTCSCTPECRNIERSQRGQEQGRHPAVPAKANYQHQGRSPLLLLACCDYLLRRLLPLVLFSSSPGAVSRSSTIDSSYCIEQEGRGRDSPVICPKCGCERSSLISDVSRNVTKIFPDSNTALHHGATNASTAARDSPDSFPPSSEGRVSSSVVTGDELRCPYTPAQPTKEESNDKPERRNKGHQRDVRRTFSFADRAGAYAFVTDRLRSIRQDAIRFRIPREDQFLLFLQSARFHLFSEYFWGGGRYAVSGVMTPHASPTSTRVRYSQHKELSQCSKQLYESSPDDESNRQHLEEVDHTSPSVLPPSADTLLLDPLQSKGVEDSTQESFCSVSTFRQSGFSPSLNRFLLSSCLSRLVGLISHCARSLQRCRDARRVHENRGKQIQRKGLSQDDSEDENRNGRLISQSQSASSQVSLQQFAEGLGATPSEIDEVVSFFLVFQMLFLGTPGQASSSRIGNSRAVCTLQEVIAPLKTWWHELRWSSWALRLVLQACSSFSPRRSLLVLSSFHEESPLPPPPFLLLCAFYPHVDCLRASILSDVKSAAPAAAPGTLISLRQLQHILVTSTLEEAFRFCKLLGVGELAFTLKKSIERRESQTQGSTKNDSATHIKQAGPSYASEPRGKDVSSSLAGHKSESGKGGGLDSEPYVKERTPPASVRESTESLHAVGLRLRRGESQPVSSSSNQKREEKDIRGPQGYSSTRVAHEKTLLGADSWTRLPPVFSTLAPRNAEELRNLFMWPPPLSSLSQNGGAPVSYKI</sequence>
<gene>
    <name evidence="3" type="ORF">CSUI_002372</name>
</gene>
<dbReference type="Gene3D" id="1.25.40.990">
    <property type="match status" value="1"/>
</dbReference>
<dbReference type="GeneID" id="94425785"/>
<feature type="region of interest" description="Disordered" evidence="1">
    <location>
        <begin position="78"/>
        <end position="98"/>
    </location>
</feature>
<dbReference type="Pfam" id="PF03399">
    <property type="entry name" value="SAC3_GANP"/>
    <property type="match status" value="1"/>
</dbReference>
<dbReference type="OrthoDB" id="264795at2759"/>
<dbReference type="AlphaFoldDB" id="A0A2C6L9B7"/>
<feature type="region of interest" description="Disordered" evidence="1">
    <location>
        <begin position="1"/>
        <end position="22"/>
    </location>
</feature>
<dbReference type="RefSeq" id="XP_067925448.1">
    <property type="nucleotide sequence ID" value="XM_068062574.1"/>
</dbReference>
<dbReference type="InterPro" id="IPR005062">
    <property type="entry name" value="SAC3/GANP/THP3_conserved"/>
</dbReference>
<protein>
    <recommendedName>
        <fullName evidence="2">SAC3/GANP/THP3 conserved domain-containing protein</fullName>
    </recommendedName>
</protein>
<comment type="caution">
    <text evidence="3">The sequence shown here is derived from an EMBL/GenBank/DDBJ whole genome shotgun (WGS) entry which is preliminary data.</text>
</comment>
<evidence type="ECO:0000313" key="4">
    <source>
        <dbReference type="Proteomes" id="UP000221165"/>
    </source>
</evidence>